<evidence type="ECO:0000256" key="1">
    <source>
        <dbReference type="ARBA" id="ARBA00000900"/>
    </source>
</evidence>
<evidence type="ECO:0000256" key="13">
    <source>
        <dbReference type="ARBA" id="ARBA00023204"/>
    </source>
</evidence>
<evidence type="ECO:0000256" key="4">
    <source>
        <dbReference type="ARBA" id="ARBA00009506"/>
    </source>
</evidence>
<dbReference type="Proteomes" id="UP001230051">
    <property type="component" value="Unassembled WGS sequence"/>
</dbReference>
<keyword evidence="8 18" id="KW-0227">DNA damage</keyword>
<dbReference type="PANTHER" id="PTHR14134">
    <property type="entry name" value="E3 UBIQUITIN-PROTEIN LIGASE RAD18"/>
    <property type="match status" value="1"/>
</dbReference>
<reference evidence="23" key="1">
    <citation type="submission" date="2022-02" db="EMBL/GenBank/DDBJ databases">
        <title>Atlantic sturgeon de novo genome assembly.</title>
        <authorList>
            <person name="Stock M."/>
            <person name="Klopp C."/>
            <person name="Guiguen Y."/>
            <person name="Cabau C."/>
            <person name="Parinello H."/>
            <person name="Santidrian Yebra-Pimentel E."/>
            <person name="Kuhl H."/>
            <person name="Dirks R.P."/>
            <person name="Guessner J."/>
            <person name="Wuertz S."/>
            <person name="Du K."/>
            <person name="Schartl M."/>
        </authorList>
    </citation>
    <scope>NUCLEOTIDE SEQUENCE</scope>
    <source>
        <strain evidence="23">STURGEONOMICS-FGT-2020</strain>
        <tissue evidence="23">Whole blood</tissue>
    </source>
</reference>
<dbReference type="PROSITE" id="PS50800">
    <property type="entry name" value="SAP"/>
    <property type="match status" value="1"/>
</dbReference>
<dbReference type="InterPro" id="IPR003034">
    <property type="entry name" value="SAP_dom"/>
</dbReference>
<dbReference type="FunFam" id="3.30.40.10:FF:000172">
    <property type="entry name" value="E3 ubiquitin-protein ligase RAD18"/>
    <property type="match status" value="1"/>
</dbReference>
<evidence type="ECO:0000256" key="17">
    <source>
        <dbReference type="PROSITE-ProRule" id="PRU00175"/>
    </source>
</evidence>
<evidence type="ECO:0000259" key="21">
    <source>
        <dbReference type="PROSITE" id="PS50800"/>
    </source>
</evidence>
<evidence type="ECO:0000256" key="3">
    <source>
        <dbReference type="ARBA" id="ARBA00004906"/>
    </source>
</evidence>
<dbReference type="GO" id="GO:0003697">
    <property type="term" value="F:single-stranded DNA binding"/>
    <property type="evidence" value="ECO:0007669"/>
    <property type="project" value="InterPro"/>
</dbReference>
<name>A0AAD8FYJ2_ACIOX</name>
<dbReference type="Gene3D" id="3.30.160.60">
    <property type="entry name" value="Classic Zinc Finger"/>
    <property type="match status" value="1"/>
</dbReference>
<comment type="catalytic activity">
    <reaction evidence="1">
        <text>S-ubiquitinyl-[E2 ubiquitin-conjugating enzyme]-L-cysteine + [acceptor protein]-L-lysine = [E2 ubiquitin-conjugating enzyme]-L-cysteine + N(6)-ubiquitinyl-[acceptor protein]-L-lysine.</text>
        <dbReference type="EC" id="2.3.2.27"/>
    </reaction>
</comment>
<evidence type="ECO:0000259" key="22">
    <source>
        <dbReference type="PROSITE" id="PS51908"/>
    </source>
</evidence>
<evidence type="ECO:0000256" key="14">
    <source>
        <dbReference type="ARBA" id="ARBA00023242"/>
    </source>
</evidence>
<dbReference type="SMART" id="SM00513">
    <property type="entry name" value="SAP"/>
    <property type="match status" value="1"/>
</dbReference>
<gene>
    <name evidence="23" type="primary">RAD18</name>
    <name evidence="23" type="ORF">AOXY_G23520</name>
</gene>
<dbReference type="SMART" id="SM00734">
    <property type="entry name" value="ZnF_Rad18"/>
    <property type="match status" value="1"/>
</dbReference>
<evidence type="ECO:0000313" key="24">
    <source>
        <dbReference type="Proteomes" id="UP001230051"/>
    </source>
</evidence>
<dbReference type="EMBL" id="JAGXEW010000024">
    <property type="protein sequence ID" value="KAK1158551.1"/>
    <property type="molecule type" value="Genomic_DNA"/>
</dbReference>
<dbReference type="PROSITE" id="PS51908">
    <property type="entry name" value="ZF_UBZ4"/>
    <property type="match status" value="1"/>
</dbReference>
<evidence type="ECO:0000256" key="9">
    <source>
        <dbReference type="ARBA" id="ARBA00022771"/>
    </source>
</evidence>
<evidence type="ECO:0000256" key="12">
    <source>
        <dbReference type="ARBA" id="ARBA00023125"/>
    </source>
</evidence>
<dbReference type="CDD" id="cd16529">
    <property type="entry name" value="RING-HC_RAD18"/>
    <property type="match status" value="1"/>
</dbReference>
<dbReference type="GO" id="GO:0006513">
    <property type="term" value="P:protein monoubiquitination"/>
    <property type="evidence" value="ECO:0007669"/>
    <property type="project" value="InterPro"/>
</dbReference>
<evidence type="ECO:0000256" key="11">
    <source>
        <dbReference type="ARBA" id="ARBA00022833"/>
    </source>
</evidence>
<dbReference type="InterPro" id="IPR006642">
    <property type="entry name" value="Rad18_UBZ4"/>
</dbReference>
<keyword evidence="11" id="KW-0862">Zinc</keyword>
<comment type="caution">
    <text evidence="23">The sequence shown here is derived from an EMBL/GenBank/DDBJ whole genome shotgun (WGS) entry which is preliminary data.</text>
</comment>
<comment type="subcellular location">
    <subcellularLocation>
        <location evidence="2">Nucleus</location>
    </subcellularLocation>
</comment>
<keyword evidence="24" id="KW-1185">Reference proteome</keyword>
<evidence type="ECO:0000256" key="19">
    <source>
        <dbReference type="SAM" id="MobiDB-lite"/>
    </source>
</evidence>
<evidence type="ECO:0000256" key="5">
    <source>
        <dbReference type="ARBA" id="ARBA00012483"/>
    </source>
</evidence>
<dbReference type="Gene3D" id="3.30.40.10">
    <property type="entry name" value="Zinc/RING finger domain, C3HC4 (zinc finger)"/>
    <property type="match status" value="1"/>
</dbReference>
<evidence type="ECO:0000256" key="10">
    <source>
        <dbReference type="ARBA" id="ARBA00022786"/>
    </source>
</evidence>
<proteinExistence type="inferred from homology"/>
<dbReference type="InterPro" id="IPR001841">
    <property type="entry name" value="Znf_RING"/>
</dbReference>
<dbReference type="InterPro" id="IPR017907">
    <property type="entry name" value="Znf_RING_CS"/>
</dbReference>
<keyword evidence="9 17" id="KW-0863">Zinc-finger</keyword>
<evidence type="ECO:0000256" key="18">
    <source>
        <dbReference type="PROSITE-ProRule" id="PRU01256"/>
    </source>
</evidence>
<dbReference type="PROSITE" id="PS00518">
    <property type="entry name" value="ZF_RING_1"/>
    <property type="match status" value="1"/>
</dbReference>
<dbReference type="AlphaFoldDB" id="A0AAD8FYJ2"/>
<comment type="similarity">
    <text evidence="4">Belongs to the RAD18 family.</text>
</comment>
<dbReference type="Pfam" id="PF02037">
    <property type="entry name" value="SAP"/>
    <property type="match status" value="1"/>
</dbReference>
<keyword evidence="10" id="KW-0833">Ubl conjugation pathway</keyword>
<dbReference type="GO" id="GO:0006301">
    <property type="term" value="P:DNA damage tolerance"/>
    <property type="evidence" value="ECO:0007669"/>
    <property type="project" value="InterPro"/>
</dbReference>
<evidence type="ECO:0000313" key="23">
    <source>
        <dbReference type="EMBL" id="KAK1158551.1"/>
    </source>
</evidence>
<dbReference type="EC" id="2.3.2.27" evidence="5"/>
<dbReference type="GO" id="GO:0097505">
    <property type="term" value="C:Rad6-Rad18 complex"/>
    <property type="evidence" value="ECO:0007669"/>
    <property type="project" value="TreeGrafter"/>
</dbReference>
<evidence type="ECO:0000256" key="8">
    <source>
        <dbReference type="ARBA" id="ARBA00022763"/>
    </source>
</evidence>
<dbReference type="GO" id="GO:0061630">
    <property type="term" value="F:ubiquitin protein ligase activity"/>
    <property type="evidence" value="ECO:0007669"/>
    <property type="project" value="UniProtKB-EC"/>
</dbReference>
<evidence type="ECO:0000259" key="20">
    <source>
        <dbReference type="PROSITE" id="PS50089"/>
    </source>
</evidence>
<protein>
    <recommendedName>
        <fullName evidence="5">RING-type E3 ubiquitin transferase</fullName>
        <ecNumber evidence="5">2.3.2.27</ecNumber>
    </recommendedName>
    <alternativeName>
        <fullName evidence="15 16">RING-type E3 ubiquitin transferase RAD18</fullName>
    </alternativeName>
</protein>
<sequence>MAQFLTETEWPQSLTCLKNIDALLRCTICFDYIDIAMMIQQCSHNYCSLCIRKFLSLKTQCPLCNLTVTESDLRNNRVLDDLVKSFQSARQQILRIDSESPPKTPQAPGKVSRANCKGPIRKKVQENKLHNCFLQKANPVSSSKEAESQSSCTDIRTKTLLEKTIKVEPLEIPTGSSSSISSNHEQPSTSLGVKQFVKVECPACGLGISEQYINKHLDICLTKGEKKESLRRTSLSSSVAKRKPMAKVVYDLLSARDLKKRLKALTLSTQGTRQQLIKRHQEYVQMYNAQCDSLNPKSAQEIVNEVEKNEKMMAQYDRQSNSVMVFSKNQTEEEIDEIHAQYRKQHKSEFHHLIEKVRGRWNSGKRKIKEEPIEEGSYEGECSTVFDGKKPYRDVTTPETYKPKSESEVSLEDESLLMNEIQEPSSPSLSMISISSSCSDIFNFEVTDEHEDHTNNTLKTKS</sequence>
<dbReference type="SUPFAM" id="SSF57850">
    <property type="entry name" value="RING/U-box"/>
    <property type="match status" value="1"/>
</dbReference>
<feature type="region of interest" description="Disordered" evidence="19">
    <location>
        <begin position="95"/>
        <end position="114"/>
    </location>
</feature>
<feature type="domain" description="UBZ4-type" evidence="22">
    <location>
        <begin position="198"/>
        <end position="225"/>
    </location>
</feature>
<accession>A0AAD8FYJ2</accession>
<evidence type="ECO:0000256" key="15">
    <source>
        <dbReference type="ARBA" id="ARBA00031783"/>
    </source>
</evidence>
<keyword evidence="13 18" id="KW-0234">DNA repair</keyword>
<evidence type="ECO:0000256" key="6">
    <source>
        <dbReference type="ARBA" id="ARBA00022679"/>
    </source>
</evidence>
<evidence type="ECO:0000256" key="16">
    <source>
        <dbReference type="ARBA" id="ARBA00082369"/>
    </source>
</evidence>
<keyword evidence="6" id="KW-0808">Transferase</keyword>
<evidence type="ECO:0000256" key="2">
    <source>
        <dbReference type="ARBA" id="ARBA00004123"/>
    </source>
</evidence>
<organism evidence="23 24">
    <name type="scientific">Acipenser oxyrinchus oxyrinchus</name>
    <dbReference type="NCBI Taxonomy" id="40147"/>
    <lineage>
        <taxon>Eukaryota</taxon>
        <taxon>Metazoa</taxon>
        <taxon>Chordata</taxon>
        <taxon>Craniata</taxon>
        <taxon>Vertebrata</taxon>
        <taxon>Euteleostomi</taxon>
        <taxon>Actinopterygii</taxon>
        <taxon>Chondrostei</taxon>
        <taxon>Acipenseriformes</taxon>
        <taxon>Acipenseridae</taxon>
        <taxon>Acipenser</taxon>
    </lineage>
</organism>
<evidence type="ECO:0000256" key="7">
    <source>
        <dbReference type="ARBA" id="ARBA00022723"/>
    </source>
</evidence>
<dbReference type="InterPro" id="IPR039577">
    <property type="entry name" value="Rad18"/>
</dbReference>
<dbReference type="PROSITE" id="PS50089">
    <property type="entry name" value="ZF_RING_2"/>
    <property type="match status" value="1"/>
</dbReference>
<keyword evidence="7" id="KW-0479">Metal-binding</keyword>
<dbReference type="GO" id="GO:0008270">
    <property type="term" value="F:zinc ion binding"/>
    <property type="evidence" value="ECO:0007669"/>
    <property type="project" value="UniProtKB-KW"/>
</dbReference>
<dbReference type="GO" id="GO:0006281">
    <property type="term" value="P:DNA repair"/>
    <property type="evidence" value="ECO:0007669"/>
    <property type="project" value="UniProtKB-KW"/>
</dbReference>
<dbReference type="Pfam" id="PF13923">
    <property type="entry name" value="zf-C3HC4_2"/>
    <property type="match status" value="1"/>
</dbReference>
<keyword evidence="12" id="KW-0238">DNA-binding</keyword>
<dbReference type="SMART" id="SM00184">
    <property type="entry name" value="RING"/>
    <property type="match status" value="1"/>
</dbReference>
<feature type="domain" description="SAP" evidence="21">
    <location>
        <begin position="250"/>
        <end position="284"/>
    </location>
</feature>
<dbReference type="InterPro" id="IPR013083">
    <property type="entry name" value="Znf_RING/FYVE/PHD"/>
</dbReference>
<comment type="pathway">
    <text evidence="3">Protein modification; protein ubiquitination.</text>
</comment>
<keyword evidence="14" id="KW-0539">Nucleus</keyword>
<feature type="domain" description="RING-type" evidence="20">
    <location>
        <begin position="26"/>
        <end position="65"/>
    </location>
</feature>
<dbReference type="GO" id="GO:0005634">
    <property type="term" value="C:nucleus"/>
    <property type="evidence" value="ECO:0007669"/>
    <property type="project" value="UniProtKB-SubCell"/>
</dbReference>
<dbReference type="PANTHER" id="PTHR14134:SF2">
    <property type="entry name" value="E3 UBIQUITIN-PROTEIN LIGASE RAD18"/>
    <property type="match status" value="1"/>
</dbReference>